<dbReference type="RefSeq" id="WP_093373613.1">
    <property type="nucleotide sequence ID" value="NZ_FOQA01000012.1"/>
</dbReference>
<dbReference type="Gene3D" id="3.10.105.10">
    <property type="entry name" value="Dipeptide-binding Protein, Domain 3"/>
    <property type="match status" value="1"/>
</dbReference>
<keyword evidence="4" id="KW-0472">Membrane</keyword>
<evidence type="ECO:0000256" key="2">
    <source>
        <dbReference type="ARBA" id="ARBA00022448"/>
    </source>
</evidence>
<keyword evidence="2" id="KW-0813">Transport</keyword>
<dbReference type="GO" id="GO:0031460">
    <property type="term" value="P:glycine betaine transport"/>
    <property type="evidence" value="ECO:0007669"/>
    <property type="project" value="TreeGrafter"/>
</dbReference>
<organism evidence="7 8">
    <name type="scientific">Tindallia magadiensis</name>
    <dbReference type="NCBI Taxonomy" id="69895"/>
    <lineage>
        <taxon>Bacteria</taxon>
        <taxon>Bacillati</taxon>
        <taxon>Bacillota</taxon>
        <taxon>Clostridia</taxon>
        <taxon>Peptostreptococcales</taxon>
        <taxon>Tindalliaceae</taxon>
        <taxon>Tindallia</taxon>
    </lineage>
</organism>
<gene>
    <name evidence="7" type="ORF">SAMN05192551_11214</name>
</gene>
<dbReference type="PANTHER" id="PTHR47737">
    <property type="entry name" value="GLYCINE BETAINE/PROLINE BETAINE TRANSPORT SYSTEM PERMEASE PROTEIN PROW"/>
    <property type="match status" value="1"/>
</dbReference>
<reference evidence="8" key="1">
    <citation type="submission" date="2016-10" db="EMBL/GenBank/DDBJ databases">
        <authorList>
            <person name="Varghese N."/>
            <person name="Submissions S."/>
        </authorList>
    </citation>
    <scope>NUCLEOTIDE SEQUENCE [LARGE SCALE GENOMIC DNA]</scope>
    <source>
        <strain evidence="8">Z-7934</strain>
    </source>
</reference>
<dbReference type="PANTHER" id="PTHR47737:SF1">
    <property type="entry name" value="GLYCINE BETAINE_PROLINE BETAINE TRANSPORT SYSTEM PERMEASE PROTEIN PROW"/>
    <property type="match status" value="1"/>
</dbReference>
<evidence type="ECO:0000256" key="5">
    <source>
        <dbReference type="SAM" id="SignalP"/>
    </source>
</evidence>
<feature type="domain" description="ABC-type glycine betaine transport system substrate-binding" evidence="6">
    <location>
        <begin position="49"/>
        <end position="192"/>
    </location>
</feature>
<dbReference type="GO" id="GO:0005275">
    <property type="term" value="F:amine transmembrane transporter activity"/>
    <property type="evidence" value="ECO:0007669"/>
    <property type="project" value="TreeGrafter"/>
</dbReference>
<dbReference type="STRING" id="69895.SAMN05192551_11214"/>
<dbReference type="OrthoDB" id="9787902at2"/>
<dbReference type="AlphaFoldDB" id="A0A1I3H9B8"/>
<dbReference type="EMBL" id="FOQA01000012">
    <property type="protein sequence ID" value="SFI32251.1"/>
    <property type="molecule type" value="Genomic_DNA"/>
</dbReference>
<feature type="signal peptide" evidence="5">
    <location>
        <begin position="1"/>
        <end position="27"/>
    </location>
</feature>
<dbReference type="Proteomes" id="UP000199287">
    <property type="component" value="Unassembled WGS sequence"/>
</dbReference>
<comment type="subcellular location">
    <subcellularLocation>
        <location evidence="1">Cell membrane</location>
    </subcellularLocation>
</comment>
<keyword evidence="5" id="KW-0732">Signal</keyword>
<keyword evidence="3" id="KW-1003">Cell membrane</keyword>
<evidence type="ECO:0000259" key="6">
    <source>
        <dbReference type="Pfam" id="PF04069"/>
    </source>
</evidence>
<evidence type="ECO:0000256" key="1">
    <source>
        <dbReference type="ARBA" id="ARBA00004236"/>
    </source>
</evidence>
<dbReference type="Pfam" id="PF04069">
    <property type="entry name" value="OpuAC"/>
    <property type="match status" value="2"/>
</dbReference>
<feature type="domain" description="ABC-type glycine betaine transport system substrate-binding" evidence="6">
    <location>
        <begin position="212"/>
        <end position="311"/>
    </location>
</feature>
<protein>
    <submittedName>
        <fullName evidence="7">Glycine betaine/proline transport system substrate-binding protein</fullName>
    </submittedName>
</protein>
<sequence length="312" mass="34771">MSKRSMMILLGLLLTALIFTGCGGNGAAEVEEGEMEAEETGEVVEETASMAEKFNYEIIGIDAGAEIMSTVEERVMTEYGLDEYELVDASEAAMIAEIESRGMVEEWVVAIGWTPHWKFPEYNLRFLEDPLGIFGEEENIKALGRAGLTEDMPEVAEVLSNFSLNDDQLGEMMMMIQEGEQGDREAMETWAADHQELIESWIPEGADGEGATVQLLYNNWTCAIAKSNLMAYVLEEKMNYVVEKDMVDVAVLYESLASGDYDAMVSAWLPLTQANYWENYGDRLEDLGNIYEGAKLGLVVPDYVTIDSIEEM</sequence>
<dbReference type="Gene3D" id="3.40.190.100">
    <property type="entry name" value="Glycine betaine-binding periplasmic protein, domain 2"/>
    <property type="match status" value="1"/>
</dbReference>
<dbReference type="PROSITE" id="PS51257">
    <property type="entry name" value="PROKAR_LIPOPROTEIN"/>
    <property type="match status" value="1"/>
</dbReference>
<evidence type="ECO:0000313" key="7">
    <source>
        <dbReference type="EMBL" id="SFI32251.1"/>
    </source>
</evidence>
<feature type="chain" id="PRO_5011727591" evidence="5">
    <location>
        <begin position="28"/>
        <end position="312"/>
    </location>
</feature>
<dbReference type="InterPro" id="IPR007210">
    <property type="entry name" value="ABC_Gly_betaine_transp_sub-bd"/>
</dbReference>
<evidence type="ECO:0000313" key="8">
    <source>
        <dbReference type="Proteomes" id="UP000199287"/>
    </source>
</evidence>
<dbReference type="GO" id="GO:0043190">
    <property type="term" value="C:ATP-binding cassette (ABC) transporter complex"/>
    <property type="evidence" value="ECO:0007669"/>
    <property type="project" value="InterPro"/>
</dbReference>
<dbReference type="GO" id="GO:0015226">
    <property type="term" value="F:carnitine transmembrane transporter activity"/>
    <property type="evidence" value="ECO:0007669"/>
    <property type="project" value="TreeGrafter"/>
</dbReference>
<name>A0A1I3H9B8_9FIRM</name>
<proteinExistence type="predicted"/>
<evidence type="ECO:0000256" key="4">
    <source>
        <dbReference type="ARBA" id="ARBA00023136"/>
    </source>
</evidence>
<accession>A0A1I3H9B8</accession>
<evidence type="ECO:0000256" key="3">
    <source>
        <dbReference type="ARBA" id="ARBA00022475"/>
    </source>
</evidence>
<dbReference type="GO" id="GO:0015871">
    <property type="term" value="P:choline transport"/>
    <property type="evidence" value="ECO:0007669"/>
    <property type="project" value="TreeGrafter"/>
</dbReference>
<dbReference type="SUPFAM" id="SSF53850">
    <property type="entry name" value="Periplasmic binding protein-like II"/>
    <property type="match status" value="2"/>
</dbReference>
<keyword evidence="8" id="KW-1185">Reference proteome</keyword>